<organism evidence="3 4">
    <name type="scientific">Stenomitos frigidus AS-A4</name>
    <dbReference type="NCBI Taxonomy" id="2933935"/>
    <lineage>
        <taxon>Bacteria</taxon>
        <taxon>Bacillati</taxon>
        <taxon>Cyanobacteriota</taxon>
        <taxon>Cyanophyceae</taxon>
        <taxon>Leptolyngbyales</taxon>
        <taxon>Leptolyngbyaceae</taxon>
        <taxon>Stenomitos</taxon>
    </lineage>
</organism>
<feature type="transmembrane region" description="Helical" evidence="1">
    <location>
        <begin position="21"/>
        <end position="44"/>
    </location>
</feature>
<dbReference type="RefSeq" id="WP_190450278.1">
    <property type="nucleotide sequence ID" value="NZ_JAMPLM010000002.1"/>
</dbReference>
<keyword evidence="4" id="KW-1185">Reference proteome</keyword>
<keyword evidence="3" id="KW-0378">Hydrolase</keyword>
<proteinExistence type="predicted"/>
<keyword evidence="1" id="KW-1133">Transmembrane helix</keyword>
<evidence type="ECO:0000259" key="2">
    <source>
        <dbReference type="Pfam" id="PF02517"/>
    </source>
</evidence>
<dbReference type="EC" id="3.4.-.-" evidence="3"/>
<gene>
    <name evidence="3" type="ORF">NDI38_02575</name>
</gene>
<dbReference type="GO" id="GO:0008233">
    <property type="term" value="F:peptidase activity"/>
    <property type="evidence" value="ECO:0007669"/>
    <property type="project" value="UniProtKB-KW"/>
</dbReference>
<accession>A0ABV0KDK0</accession>
<dbReference type="GO" id="GO:0006508">
    <property type="term" value="P:proteolysis"/>
    <property type="evidence" value="ECO:0007669"/>
    <property type="project" value="UniProtKB-KW"/>
</dbReference>
<feature type="transmembrane region" description="Helical" evidence="1">
    <location>
        <begin position="56"/>
        <end position="72"/>
    </location>
</feature>
<dbReference type="EMBL" id="JAMPLM010000002">
    <property type="protein sequence ID" value="MEP1057304.1"/>
    <property type="molecule type" value="Genomic_DNA"/>
</dbReference>
<evidence type="ECO:0000313" key="4">
    <source>
        <dbReference type="Proteomes" id="UP001476950"/>
    </source>
</evidence>
<feature type="domain" description="CAAX prenyl protease 2/Lysostaphin resistance protein A-like" evidence="2">
    <location>
        <begin position="20"/>
        <end position="76"/>
    </location>
</feature>
<evidence type="ECO:0000313" key="3">
    <source>
        <dbReference type="EMBL" id="MEP1057304.1"/>
    </source>
</evidence>
<reference evidence="3 4" key="1">
    <citation type="submission" date="2022-04" db="EMBL/GenBank/DDBJ databases">
        <title>Positive selection, recombination, and allopatry shape intraspecific diversity of widespread and dominant cyanobacteria.</title>
        <authorList>
            <person name="Wei J."/>
            <person name="Shu W."/>
            <person name="Hu C."/>
        </authorList>
    </citation>
    <scope>NUCLEOTIDE SEQUENCE [LARGE SCALE GENOMIC DNA]</scope>
    <source>
        <strain evidence="3 4">AS-A4</strain>
    </source>
</reference>
<dbReference type="Proteomes" id="UP001476950">
    <property type="component" value="Unassembled WGS sequence"/>
</dbReference>
<keyword evidence="1" id="KW-0472">Membrane</keyword>
<keyword evidence="3" id="KW-0645">Protease</keyword>
<evidence type="ECO:0000256" key="1">
    <source>
        <dbReference type="SAM" id="Phobius"/>
    </source>
</evidence>
<keyword evidence="1" id="KW-0812">Transmembrane</keyword>
<dbReference type="Pfam" id="PF02517">
    <property type="entry name" value="Rce1-like"/>
    <property type="match status" value="1"/>
</dbReference>
<protein>
    <submittedName>
        <fullName evidence="3">CPBP family glutamic-type intramembrane protease</fullName>
        <ecNumber evidence="3">3.4.-.-</ecNumber>
    </submittedName>
</protein>
<dbReference type="InterPro" id="IPR003675">
    <property type="entry name" value="Rce1/LyrA-like_dom"/>
</dbReference>
<sequence>MPIDFTLGFLKIKIQSSWQTILSIITGTFFMPALLEELGFRVVLLPHPTEFPTSKQWIFSLLSWFGFMAYHLHPFTPLFFREPAFLIAQG</sequence>
<comment type="caution">
    <text evidence="3">The sequence shown here is derived from an EMBL/GenBank/DDBJ whole genome shotgun (WGS) entry which is preliminary data.</text>
</comment>
<name>A0ABV0KDK0_9CYAN</name>